<evidence type="ECO:0000313" key="2">
    <source>
        <dbReference type="Proteomes" id="UP001370490"/>
    </source>
</evidence>
<protein>
    <submittedName>
        <fullName evidence="1">Uncharacterized protein</fullName>
    </submittedName>
</protein>
<accession>A0AAN8YTS9</accession>
<evidence type="ECO:0000313" key="1">
    <source>
        <dbReference type="EMBL" id="KAK6914954.1"/>
    </source>
</evidence>
<name>A0AAN8YTS9_9MAGN</name>
<organism evidence="1 2">
    <name type="scientific">Dillenia turbinata</name>
    <dbReference type="NCBI Taxonomy" id="194707"/>
    <lineage>
        <taxon>Eukaryota</taxon>
        <taxon>Viridiplantae</taxon>
        <taxon>Streptophyta</taxon>
        <taxon>Embryophyta</taxon>
        <taxon>Tracheophyta</taxon>
        <taxon>Spermatophyta</taxon>
        <taxon>Magnoliopsida</taxon>
        <taxon>eudicotyledons</taxon>
        <taxon>Gunneridae</taxon>
        <taxon>Pentapetalae</taxon>
        <taxon>Dilleniales</taxon>
        <taxon>Dilleniaceae</taxon>
        <taxon>Dillenia</taxon>
    </lineage>
</organism>
<keyword evidence="2" id="KW-1185">Reference proteome</keyword>
<gene>
    <name evidence="1" type="ORF">RJ641_020071</name>
</gene>
<dbReference type="AlphaFoldDB" id="A0AAN8YTS9"/>
<reference evidence="1 2" key="1">
    <citation type="submission" date="2023-12" db="EMBL/GenBank/DDBJ databases">
        <title>A high-quality genome assembly for Dillenia turbinata (Dilleniales).</title>
        <authorList>
            <person name="Chanderbali A."/>
        </authorList>
    </citation>
    <scope>NUCLEOTIDE SEQUENCE [LARGE SCALE GENOMIC DNA]</scope>
    <source>
        <strain evidence="1">LSX21</strain>
        <tissue evidence="1">Leaf</tissue>
    </source>
</reference>
<dbReference type="EMBL" id="JBAMMX010000025">
    <property type="protein sequence ID" value="KAK6914954.1"/>
    <property type="molecule type" value="Genomic_DNA"/>
</dbReference>
<dbReference type="Proteomes" id="UP001370490">
    <property type="component" value="Unassembled WGS sequence"/>
</dbReference>
<sequence length="204" mass="22886">MRVVEVRIILLSSLACPSDQSTKNALNGVEEATLGGTPSLQSFQFGHGDNTTRRNKIPRMLQLANANWDPINRTSTNVKLPSIAFFWKPDSSLEACPLPFTYPCGMYVNNAGEDPICFRIITSTYLQITGPIEKNHFPYSTSPSDQTKLVREPAAQIYALVLKSRICYLCLGNYCSLCKPCLWPEKARLHIQKYSIDSNYEEVS</sequence>
<comment type="caution">
    <text evidence="1">The sequence shown here is derived from an EMBL/GenBank/DDBJ whole genome shotgun (WGS) entry which is preliminary data.</text>
</comment>
<proteinExistence type="predicted"/>